<evidence type="ECO:0000313" key="3">
    <source>
        <dbReference type="Proteomes" id="UP000037035"/>
    </source>
</evidence>
<feature type="region of interest" description="Disordered" evidence="1">
    <location>
        <begin position="1"/>
        <end position="20"/>
    </location>
</feature>
<name>A0A0L6UZP6_9BASI</name>
<accession>A0A0L6UZP6</accession>
<dbReference type="VEuPathDB" id="FungiDB:VP01_3090g2"/>
<gene>
    <name evidence="2" type="ORF">VP01_3090g2</name>
</gene>
<keyword evidence="3" id="KW-1185">Reference proteome</keyword>
<evidence type="ECO:0000256" key="1">
    <source>
        <dbReference type="SAM" id="MobiDB-lite"/>
    </source>
</evidence>
<feature type="region of interest" description="Disordered" evidence="1">
    <location>
        <begin position="70"/>
        <end position="112"/>
    </location>
</feature>
<dbReference type="AlphaFoldDB" id="A0A0L6UZP6"/>
<evidence type="ECO:0000313" key="2">
    <source>
        <dbReference type="EMBL" id="KNZ53959.1"/>
    </source>
</evidence>
<protein>
    <submittedName>
        <fullName evidence="2">Uncharacterized protein</fullName>
    </submittedName>
</protein>
<proteinExistence type="predicted"/>
<dbReference type="Proteomes" id="UP000037035">
    <property type="component" value="Unassembled WGS sequence"/>
</dbReference>
<dbReference type="EMBL" id="LAVV01008047">
    <property type="protein sequence ID" value="KNZ53959.1"/>
    <property type="molecule type" value="Genomic_DNA"/>
</dbReference>
<sequence length="112" mass="12709">MRRCDRKGNCASKHSELDEKTRITSISATVSKRFSPNNILKPDGSNLHQLGTDVSPPHLRMLQHPEFFTEEEDQHVEPQRGSGPARVQHPEEIWQAKSKPTGAKVRLRDYPG</sequence>
<feature type="non-terminal residue" evidence="2">
    <location>
        <position position="112"/>
    </location>
</feature>
<reference evidence="2 3" key="1">
    <citation type="submission" date="2015-08" db="EMBL/GenBank/DDBJ databases">
        <title>Next Generation Sequencing and Analysis of the Genome of Puccinia sorghi L Schw, the Causal Agent of Maize Common Rust.</title>
        <authorList>
            <person name="Rochi L."/>
            <person name="Burguener G."/>
            <person name="Darino M."/>
            <person name="Turjanski A."/>
            <person name="Kreff E."/>
            <person name="Dieguez M.J."/>
            <person name="Sacco F."/>
        </authorList>
    </citation>
    <scope>NUCLEOTIDE SEQUENCE [LARGE SCALE GENOMIC DNA]</scope>
    <source>
        <strain evidence="2 3">RO10H11247</strain>
    </source>
</reference>
<comment type="caution">
    <text evidence="2">The sequence shown here is derived from an EMBL/GenBank/DDBJ whole genome shotgun (WGS) entry which is preliminary data.</text>
</comment>
<organism evidence="2 3">
    <name type="scientific">Puccinia sorghi</name>
    <dbReference type="NCBI Taxonomy" id="27349"/>
    <lineage>
        <taxon>Eukaryota</taxon>
        <taxon>Fungi</taxon>
        <taxon>Dikarya</taxon>
        <taxon>Basidiomycota</taxon>
        <taxon>Pucciniomycotina</taxon>
        <taxon>Pucciniomycetes</taxon>
        <taxon>Pucciniales</taxon>
        <taxon>Pucciniaceae</taxon>
        <taxon>Puccinia</taxon>
    </lineage>
</organism>